<sequence>MKQMLRMAALACFFPLTLAAQQTTVASPANDYAIAVAWQQHSGEFRALSFQAFNFARLSLVNRLTSADPAKKNCVIVDIDETVLDNSPFQGHEIQKGISYNLKDWGEWTSLGAADTIPGALSFLKFAADKQVETFYISNRTAAEHAGTLKNLQRLGFPNADEAHLLLNTATSDKEPRRQIVLKDYNILLLCGDNLSDFSNAFYREGKDTREQVDAAWQEFGNHFIVLPNPMYGDWEKILYKGSGLTEEERSAQRVQGLKGYEIK</sequence>
<keyword evidence="4" id="KW-1185">Reference proteome</keyword>
<evidence type="ECO:0000313" key="3">
    <source>
        <dbReference type="EMBL" id="KEQ31056.1"/>
    </source>
</evidence>
<dbReference type="SFLD" id="SFLDS00003">
    <property type="entry name" value="Haloacid_Dehalogenase"/>
    <property type="match status" value="1"/>
</dbReference>
<organism evidence="3 4">
    <name type="scientific">Pedobacter antarcticus 4BY</name>
    <dbReference type="NCBI Taxonomy" id="1358423"/>
    <lineage>
        <taxon>Bacteria</taxon>
        <taxon>Pseudomonadati</taxon>
        <taxon>Bacteroidota</taxon>
        <taxon>Sphingobacteriia</taxon>
        <taxon>Sphingobacteriales</taxon>
        <taxon>Sphingobacteriaceae</taxon>
        <taxon>Pedobacter</taxon>
    </lineage>
</organism>
<evidence type="ECO:0000313" key="4">
    <source>
        <dbReference type="Proteomes" id="UP000028007"/>
    </source>
</evidence>
<dbReference type="InterPro" id="IPR023214">
    <property type="entry name" value="HAD_sf"/>
</dbReference>
<dbReference type="SUPFAM" id="SSF56784">
    <property type="entry name" value="HAD-like"/>
    <property type="match status" value="1"/>
</dbReference>
<dbReference type="NCBIfam" id="TIGR01533">
    <property type="entry name" value="lipo_e_P4"/>
    <property type="match status" value="1"/>
</dbReference>
<dbReference type="EMBL" id="JNFF01000020">
    <property type="protein sequence ID" value="KEQ31056.1"/>
    <property type="molecule type" value="Genomic_DNA"/>
</dbReference>
<accession>A0A081PK33</accession>
<dbReference type="RefSeq" id="WP_037438448.1">
    <property type="nucleotide sequence ID" value="NZ_JNFF01000020.1"/>
</dbReference>
<reference evidence="3 4" key="1">
    <citation type="journal article" date="1992" name="Int. J. Syst. Bacteriol.">
        <title>Sphingobacterium antarcticus sp. nov. a Psychrotrophic Bacterium from the Soils of Schirmacher Oasis, Antarctica.</title>
        <authorList>
            <person name="Shivaji S."/>
            <person name="Ray M.K."/>
            <person name="Rao N.S."/>
            <person name="Saiserr L."/>
            <person name="Jagannadham M.V."/>
            <person name="Kumar G.S."/>
            <person name="Reddy G."/>
            <person name="Bhargava P.M."/>
        </authorList>
    </citation>
    <scope>NUCLEOTIDE SEQUENCE [LARGE SCALE GENOMIC DNA]</scope>
    <source>
        <strain evidence="3 4">4BY</strain>
    </source>
</reference>
<dbReference type="PIRSF" id="PIRSF019271">
    <property type="entry name" value="Acid_Ptase_C"/>
    <property type="match status" value="1"/>
</dbReference>
<dbReference type="CDD" id="cd07534">
    <property type="entry name" value="HAD_CAP"/>
    <property type="match status" value="1"/>
</dbReference>
<feature type="chain" id="PRO_5001761933" evidence="2">
    <location>
        <begin position="20"/>
        <end position="264"/>
    </location>
</feature>
<dbReference type="GO" id="GO:0009279">
    <property type="term" value="C:cell outer membrane"/>
    <property type="evidence" value="ECO:0007669"/>
    <property type="project" value="InterPro"/>
</dbReference>
<name>A0A081PK33_9SPHI</name>
<protein>
    <submittedName>
        <fullName evidence="3">5'-nucleotidase</fullName>
    </submittedName>
</protein>
<evidence type="ECO:0000256" key="2">
    <source>
        <dbReference type="SAM" id="SignalP"/>
    </source>
</evidence>
<dbReference type="Gene3D" id="3.40.50.1000">
    <property type="entry name" value="HAD superfamily/HAD-like"/>
    <property type="match status" value="1"/>
</dbReference>
<dbReference type="PANTHER" id="PTHR31284">
    <property type="entry name" value="ACID PHOSPHATASE-LIKE PROTEIN"/>
    <property type="match status" value="1"/>
</dbReference>
<gene>
    <name evidence="3" type="ORF">N180_08185</name>
</gene>
<dbReference type="InterPro" id="IPR006423">
    <property type="entry name" value="Lipo_e_P4"/>
</dbReference>
<dbReference type="InterPro" id="IPR005519">
    <property type="entry name" value="Acid_phosphat_B-like"/>
</dbReference>
<dbReference type="AlphaFoldDB" id="A0A081PK33"/>
<comment type="caution">
    <text evidence="3">The sequence shown here is derived from an EMBL/GenBank/DDBJ whole genome shotgun (WGS) entry which is preliminary data.</text>
</comment>
<evidence type="ECO:0000256" key="1">
    <source>
        <dbReference type="ARBA" id="ARBA00022729"/>
    </source>
</evidence>
<dbReference type="PANTHER" id="PTHR31284:SF10">
    <property type="entry name" value="ACID PHOSPHATASE-LIKE PROTEIN"/>
    <property type="match status" value="1"/>
</dbReference>
<dbReference type="SFLD" id="SFLDG01125">
    <property type="entry name" value="C1.1:_Acid_Phosphatase_Like"/>
    <property type="match status" value="1"/>
</dbReference>
<dbReference type="OrthoDB" id="395856at2"/>
<dbReference type="InterPro" id="IPR036412">
    <property type="entry name" value="HAD-like_sf"/>
</dbReference>
<dbReference type="eggNOG" id="COG2503">
    <property type="taxonomic scope" value="Bacteria"/>
</dbReference>
<feature type="signal peptide" evidence="2">
    <location>
        <begin position="1"/>
        <end position="19"/>
    </location>
</feature>
<keyword evidence="1 2" id="KW-0732">Signal</keyword>
<proteinExistence type="predicted"/>
<dbReference type="Pfam" id="PF03767">
    <property type="entry name" value="Acid_phosphat_B"/>
    <property type="match status" value="1"/>
</dbReference>
<dbReference type="Proteomes" id="UP000028007">
    <property type="component" value="Unassembled WGS sequence"/>
</dbReference>